<feature type="compositionally biased region" description="Pro residues" evidence="4">
    <location>
        <begin position="183"/>
        <end position="194"/>
    </location>
</feature>
<feature type="region of interest" description="Disordered" evidence="4">
    <location>
        <begin position="177"/>
        <end position="196"/>
    </location>
</feature>
<sequence>MKHTFAFDTLAMPPFSKRRDQAEVFSPRLHASKPLLLAAISLMSMTPFAVEAWTLDFSPNSYSVNEADGTATVNVRVASVTGDYGSCTISGTVVATGGSASSGEDYTISGGTFSFNVPFAIYNTSEYVATAPIGINIVDDALVEGAETINLSIQSPTIICSDSNDTVSVAGSAIVNINDNDTAPPPEPTPPNPTPNLFDNPNFTPNQRSVYEGLLSACENATGELLARCNEVSNADLDSIIPDEVAAQGTMATDFGFKQFSIIHGRIVNLRNSQQQNSTLLGYSTININGENIPVGKALMTALGPALGGAAGDDSSAEPFRDSPLGFFIKGQFNVGDKKASRNEQGFDVERKSMTVGLDYSLTDDLVLGAAFGYGGTENTYFNNNGRMETDAFEFSTYGSYFLPSDFYVDWVLSYALHNFDTKRRIQLNGLDTTADSSPDGDQYGVSLGFGKDIAIQDVIINPYIRLEYLNTQVDAYRENGGAGLGLEFDSQEIESTSSTVGGQASKAISLSWGILSPSIRFEWVHQYMDDSRLIQARFANASAGAGKFTVLTDNPDRDYFNIGSSLAVNLPEGRAGFLRYEYRLGQSDITDHTVELGARIPF</sequence>
<dbReference type="SUPFAM" id="SSF141072">
    <property type="entry name" value="CalX-like"/>
    <property type="match status" value="1"/>
</dbReference>
<dbReference type="Proteomes" id="UP001162780">
    <property type="component" value="Chromosome"/>
</dbReference>
<keyword evidence="1" id="KW-0732">Signal</keyword>
<dbReference type="EMBL" id="CP113517">
    <property type="protein sequence ID" value="WAR43958.1"/>
    <property type="molecule type" value="Genomic_DNA"/>
</dbReference>
<accession>A0ABY7GIN9</accession>
<keyword evidence="2" id="KW-0677">Repeat</keyword>
<protein>
    <submittedName>
        <fullName evidence="6">Autotransporter domain-containing protein</fullName>
    </submittedName>
</protein>
<evidence type="ECO:0000256" key="3">
    <source>
        <dbReference type="ARBA" id="ARBA00022837"/>
    </source>
</evidence>
<dbReference type="InterPro" id="IPR038081">
    <property type="entry name" value="CalX-like_sf"/>
</dbReference>
<dbReference type="InterPro" id="IPR006315">
    <property type="entry name" value="OM_autotransptr_brl_dom"/>
</dbReference>
<dbReference type="Pfam" id="PF03797">
    <property type="entry name" value="Autotransporter"/>
    <property type="match status" value="1"/>
</dbReference>
<dbReference type="RefSeq" id="WP_255188946.1">
    <property type="nucleotide sequence ID" value="NZ_CP113517.1"/>
</dbReference>
<proteinExistence type="predicted"/>
<evidence type="ECO:0000256" key="2">
    <source>
        <dbReference type="ARBA" id="ARBA00022737"/>
    </source>
</evidence>
<dbReference type="Gene3D" id="2.60.40.2030">
    <property type="match status" value="1"/>
</dbReference>
<dbReference type="InterPro" id="IPR036709">
    <property type="entry name" value="Autotransporte_beta_dom_sf"/>
</dbReference>
<evidence type="ECO:0000259" key="5">
    <source>
        <dbReference type="PROSITE" id="PS51208"/>
    </source>
</evidence>
<feature type="domain" description="Autotransporter" evidence="5">
    <location>
        <begin position="320"/>
        <end position="603"/>
    </location>
</feature>
<dbReference type="InterPro" id="IPR005546">
    <property type="entry name" value="Autotransporte_beta"/>
</dbReference>
<dbReference type="Pfam" id="PF03160">
    <property type="entry name" value="Calx-beta"/>
    <property type="match status" value="1"/>
</dbReference>
<name>A0ABY7GIN9_9GAMM</name>
<evidence type="ECO:0000313" key="6">
    <source>
        <dbReference type="EMBL" id="WAR43958.1"/>
    </source>
</evidence>
<reference evidence="6" key="1">
    <citation type="submission" date="2022-11" db="EMBL/GenBank/DDBJ databases">
        <title>Methylomonas rapida sp. nov., Carotenoid-Producing Obligate Methanotrophs with High Growth Characteristics and Biotechnological Potential.</title>
        <authorList>
            <person name="Tikhonova E.N."/>
            <person name="Suleimanov R.Z."/>
            <person name="Miroshnikov K."/>
            <person name="Oshkin I.Y."/>
            <person name="Belova S.E."/>
            <person name="Danilova O.V."/>
            <person name="Ashikhmin A."/>
            <person name="Konopkin A."/>
            <person name="But S.Y."/>
            <person name="Khmelenina V.N."/>
            <person name="Kuznetsov N."/>
            <person name="Pimenov N.V."/>
            <person name="Dedysh S.N."/>
        </authorList>
    </citation>
    <scope>NUCLEOTIDE SEQUENCE</scope>
    <source>
        <strain evidence="6">MP1</strain>
    </source>
</reference>
<gene>
    <name evidence="6" type="ORF">NM686_016505</name>
</gene>
<dbReference type="SUPFAM" id="SSF103515">
    <property type="entry name" value="Autotransporter"/>
    <property type="match status" value="1"/>
</dbReference>
<organism evidence="6 7">
    <name type="scientific">Methylomonas rapida</name>
    <dbReference type="NCBI Taxonomy" id="2963939"/>
    <lineage>
        <taxon>Bacteria</taxon>
        <taxon>Pseudomonadati</taxon>
        <taxon>Pseudomonadota</taxon>
        <taxon>Gammaproteobacteria</taxon>
        <taxon>Methylococcales</taxon>
        <taxon>Methylococcaceae</taxon>
        <taxon>Methylomonas</taxon>
    </lineage>
</organism>
<evidence type="ECO:0000256" key="4">
    <source>
        <dbReference type="SAM" id="MobiDB-lite"/>
    </source>
</evidence>
<keyword evidence="7" id="KW-1185">Reference proteome</keyword>
<dbReference type="PROSITE" id="PS51208">
    <property type="entry name" value="AUTOTRANSPORTER"/>
    <property type="match status" value="1"/>
</dbReference>
<evidence type="ECO:0000313" key="7">
    <source>
        <dbReference type="Proteomes" id="UP001162780"/>
    </source>
</evidence>
<evidence type="ECO:0000256" key="1">
    <source>
        <dbReference type="ARBA" id="ARBA00022729"/>
    </source>
</evidence>
<keyword evidence="3" id="KW-0106">Calcium</keyword>
<dbReference type="InterPro" id="IPR003644">
    <property type="entry name" value="Calx_beta"/>
</dbReference>
<dbReference type="SMART" id="SM00869">
    <property type="entry name" value="Autotransporter"/>
    <property type="match status" value="1"/>
</dbReference>
<dbReference type="NCBIfam" id="TIGR01414">
    <property type="entry name" value="autotrans_barl"/>
    <property type="match status" value="1"/>
</dbReference>
<dbReference type="Gene3D" id="2.40.128.130">
    <property type="entry name" value="Autotransporter beta-domain"/>
    <property type="match status" value="1"/>
</dbReference>